<dbReference type="SUPFAM" id="SSF51161">
    <property type="entry name" value="Trimeric LpxA-like enzymes"/>
    <property type="match status" value="2"/>
</dbReference>
<keyword evidence="2" id="KW-1133">Transmembrane helix</keyword>
<evidence type="ECO:0000259" key="3">
    <source>
        <dbReference type="PROSITE" id="PS50075"/>
    </source>
</evidence>
<dbReference type="InterPro" id="IPR011004">
    <property type="entry name" value="Trimer_LpxA-like_sf"/>
</dbReference>
<name>A0AAU2W0F1_9ACTN</name>
<protein>
    <submittedName>
        <fullName evidence="4">Phosphopantetheine-binding protein</fullName>
    </submittedName>
</protein>
<dbReference type="EMBL" id="CP108313">
    <property type="protein sequence ID" value="WTW73060.1"/>
    <property type="molecule type" value="Genomic_DNA"/>
</dbReference>
<gene>
    <name evidence="4" type="ORF">OG398_34905</name>
</gene>
<dbReference type="PROSITE" id="PS50075">
    <property type="entry name" value="CARRIER"/>
    <property type="match status" value="1"/>
</dbReference>
<dbReference type="InterPro" id="IPR036736">
    <property type="entry name" value="ACP-like_sf"/>
</dbReference>
<dbReference type="Gene3D" id="1.10.1200.10">
    <property type="entry name" value="ACP-like"/>
    <property type="match status" value="1"/>
</dbReference>
<dbReference type="InterPro" id="IPR050179">
    <property type="entry name" value="Trans_hexapeptide_repeat"/>
</dbReference>
<keyword evidence="2" id="KW-0472">Membrane</keyword>
<dbReference type="AlphaFoldDB" id="A0AAU2W0F1"/>
<feature type="transmembrane region" description="Helical" evidence="2">
    <location>
        <begin position="168"/>
        <end position="189"/>
    </location>
</feature>
<accession>A0AAU2W0F1</accession>
<dbReference type="Gene3D" id="2.160.10.10">
    <property type="entry name" value="Hexapeptide repeat proteins"/>
    <property type="match status" value="2"/>
</dbReference>
<dbReference type="SUPFAM" id="SSF47336">
    <property type="entry name" value="ACP-like"/>
    <property type="match status" value="1"/>
</dbReference>
<proteinExistence type="predicted"/>
<feature type="transmembrane region" description="Helical" evidence="2">
    <location>
        <begin position="364"/>
        <end position="389"/>
    </location>
</feature>
<reference evidence="4" key="1">
    <citation type="submission" date="2022-10" db="EMBL/GenBank/DDBJ databases">
        <title>The complete genomes of actinobacterial strains from the NBC collection.</title>
        <authorList>
            <person name="Joergensen T.S."/>
            <person name="Alvarez Arevalo M."/>
            <person name="Sterndorff E.B."/>
            <person name="Faurdal D."/>
            <person name="Vuksanovic O."/>
            <person name="Mourched A.-S."/>
            <person name="Charusanti P."/>
            <person name="Shaw S."/>
            <person name="Blin K."/>
            <person name="Weber T."/>
        </authorList>
    </citation>
    <scope>NUCLEOTIDE SEQUENCE</scope>
    <source>
        <strain evidence="4">NBC_00008</strain>
    </source>
</reference>
<dbReference type="Pfam" id="PF00550">
    <property type="entry name" value="PP-binding"/>
    <property type="match status" value="1"/>
</dbReference>
<feature type="region of interest" description="Disordered" evidence="1">
    <location>
        <begin position="1"/>
        <end position="21"/>
    </location>
</feature>
<evidence type="ECO:0000256" key="1">
    <source>
        <dbReference type="SAM" id="MobiDB-lite"/>
    </source>
</evidence>
<dbReference type="PANTHER" id="PTHR43300">
    <property type="entry name" value="ACETYLTRANSFERASE"/>
    <property type="match status" value="1"/>
</dbReference>
<feature type="transmembrane region" description="Helical" evidence="2">
    <location>
        <begin position="409"/>
        <end position="429"/>
    </location>
</feature>
<organism evidence="4">
    <name type="scientific">Streptomyces sp. NBC_00008</name>
    <dbReference type="NCBI Taxonomy" id="2903610"/>
    <lineage>
        <taxon>Bacteria</taxon>
        <taxon>Bacillati</taxon>
        <taxon>Actinomycetota</taxon>
        <taxon>Actinomycetes</taxon>
        <taxon>Kitasatosporales</taxon>
        <taxon>Streptomycetaceae</taxon>
        <taxon>Streptomyces</taxon>
    </lineage>
</organism>
<dbReference type="InterPro" id="IPR012728">
    <property type="entry name" value="Pls/PosA_C"/>
</dbReference>
<evidence type="ECO:0000313" key="4">
    <source>
        <dbReference type="EMBL" id="WTW73060.1"/>
    </source>
</evidence>
<sequence length="843" mass="90386">MTGKRVATLAPDSRGATAHDSAAAVPRNAEVAFRDVLADVMHLDRVTADSHFFDDLGADSLVMAHFCARVRKRADLPPVSMRDVYAHPTAGELAAALATAAPDSPAVGALPVPPPTAAAAGRAGYLLCGALQLVAFVAYSCVIAFITVRGYEWISAGSGVLSGYLRSVAFGAGALLGLSVLPIAAKWVLVGRWRPQEIRIWSLAYVRFWIVRTLVRADPLVLFAGSPLYTLYLRALGARIGKGVVIFSRNVPLCTDLLTVGDSSVIRKDSFLSCYRAHDGVIQTGTVTLGRDVVVAEASVLDIGTSMGDGARLAHASALHRGQRVPAGEHWHGSPAQHAGAEYQVVEPAACGTLRRAVHSGTQLLSALLVYLPLAVGGIGMLLAGAPQLSAVLDPGPTVLTTWAFYRDTLAASFVLLFVIVPLAFLLLATVPRLLSRTIEPDKVYPLYGFHYGVHRAITLLTNRRFLTRLFGDSSGIVPYLRLLGYDLSRVEQTGSNFGTEVKHETPYLSAVGTGTMVADGLSVNNAEFSSTSFRVSRTAIGAHSFLGNRIAYPARSRAGDNCLLATKVMVPVDGRIREGVGLLGSPCFEIPRSVQRDSSFDRMKSGETLRSGLAAKNRHNAASMGLYLMARWCYAFVVTLVMSGAAELYTSVGAPAVALGNVLLVVVSAGYFVLVERLVTAFHPPGPLFCSIYDRRFWRRERFWKVPSETYLRVFDGTPFKSLVWRSLGVRIGREVFDDGCYLTERTMVTIGDRSTLNAGSVVQCHSQEDGAFKSARTTLGSHCTLGVGAFVHYGVTIEDGAALAPDSFLMKGESVPRDALWGGNPARQIRAGGARSEEAAR</sequence>
<feature type="transmembrane region" description="Helical" evidence="2">
    <location>
        <begin position="125"/>
        <end position="148"/>
    </location>
</feature>
<evidence type="ECO:0000256" key="2">
    <source>
        <dbReference type="SAM" id="Phobius"/>
    </source>
</evidence>
<feature type="domain" description="Carrier" evidence="3">
    <location>
        <begin position="20"/>
        <end position="101"/>
    </location>
</feature>
<feature type="transmembrane region" description="Helical" evidence="2">
    <location>
        <begin position="653"/>
        <end position="675"/>
    </location>
</feature>
<keyword evidence="2" id="KW-0812">Transmembrane</keyword>
<dbReference type="NCBIfam" id="TIGR02353">
    <property type="entry name" value="NRPS_term_dom"/>
    <property type="match status" value="1"/>
</dbReference>
<dbReference type="PANTHER" id="PTHR43300:SF11">
    <property type="entry name" value="ACETYLTRANSFERASE RV3034C-RELATED"/>
    <property type="match status" value="1"/>
</dbReference>
<feature type="transmembrane region" description="Helical" evidence="2">
    <location>
        <begin position="627"/>
        <end position="647"/>
    </location>
</feature>
<dbReference type="InterPro" id="IPR009081">
    <property type="entry name" value="PP-bd_ACP"/>
</dbReference>